<comment type="caution">
    <text evidence="14">The sequence shown here is derived from an EMBL/GenBank/DDBJ whole genome shotgun (WGS) entry which is preliminary data.</text>
</comment>
<dbReference type="Pfam" id="PF00512">
    <property type="entry name" value="HisKA"/>
    <property type="match status" value="1"/>
</dbReference>
<dbReference type="EMBL" id="RHJS01000002">
    <property type="protein sequence ID" value="RRK34817.1"/>
    <property type="molecule type" value="Genomic_DNA"/>
</dbReference>
<reference evidence="14" key="1">
    <citation type="submission" date="2018-10" db="EMBL/GenBank/DDBJ databases">
        <title>Schaedlerella arabinophila gen. nov. sp. nov., isolated from the mouse intestinal tract and comparative analysis with the genome of the closely related altered Schaedler flora strain ASF502.</title>
        <authorList>
            <person name="Miyake S."/>
            <person name="Soh M."/>
            <person name="Seedorf H."/>
        </authorList>
    </citation>
    <scope>NUCLEOTIDE SEQUENCE [LARGE SCALE GENOMIC DNA]</scope>
    <source>
        <strain evidence="14">DSM 106076</strain>
    </source>
</reference>
<evidence type="ECO:0000313" key="15">
    <source>
        <dbReference type="Proteomes" id="UP000274920"/>
    </source>
</evidence>
<keyword evidence="6" id="KW-0418">Kinase</keyword>
<keyword evidence="15" id="KW-1185">Reference proteome</keyword>
<feature type="transmembrane region" description="Helical" evidence="11">
    <location>
        <begin position="27"/>
        <end position="46"/>
    </location>
</feature>
<evidence type="ECO:0000256" key="8">
    <source>
        <dbReference type="ARBA" id="ARBA00024867"/>
    </source>
</evidence>
<evidence type="ECO:0000259" key="12">
    <source>
        <dbReference type="PROSITE" id="PS50109"/>
    </source>
</evidence>
<comment type="function">
    <text evidence="8">May play the central regulatory role in sporulation. It may be an element of the effector pathway responsible for the activation of sporulation genes in response to nutritional stress. Spo0A may act in concert with spo0H (a sigma factor) to control the expression of some genes that are critical to the sporulation process.</text>
</comment>
<evidence type="ECO:0000256" key="9">
    <source>
        <dbReference type="PROSITE-ProRule" id="PRU00169"/>
    </source>
</evidence>
<feature type="domain" description="Response regulatory" evidence="13">
    <location>
        <begin position="622"/>
        <end position="743"/>
    </location>
</feature>
<dbReference type="InterPro" id="IPR036890">
    <property type="entry name" value="HATPase_C_sf"/>
</dbReference>
<dbReference type="InterPro" id="IPR005467">
    <property type="entry name" value="His_kinase_dom"/>
</dbReference>
<name>A0A426DPQ6_9FIRM</name>
<evidence type="ECO:0000313" key="14">
    <source>
        <dbReference type="EMBL" id="RRK34817.1"/>
    </source>
</evidence>
<keyword evidence="7" id="KW-0902">Two-component regulatory system</keyword>
<dbReference type="InterPro" id="IPR003594">
    <property type="entry name" value="HATPase_dom"/>
</dbReference>
<keyword evidence="5" id="KW-0808">Transferase</keyword>
<feature type="modified residue" description="4-aspartylphosphate" evidence="9">
    <location>
        <position position="674"/>
    </location>
</feature>
<dbReference type="Gene3D" id="3.30.565.10">
    <property type="entry name" value="Histidine kinase-like ATPase, C-terminal domain"/>
    <property type="match status" value="1"/>
</dbReference>
<evidence type="ECO:0000256" key="6">
    <source>
        <dbReference type="ARBA" id="ARBA00022777"/>
    </source>
</evidence>
<evidence type="ECO:0000256" key="11">
    <source>
        <dbReference type="SAM" id="Phobius"/>
    </source>
</evidence>
<dbReference type="GO" id="GO:0000155">
    <property type="term" value="F:phosphorelay sensor kinase activity"/>
    <property type="evidence" value="ECO:0007669"/>
    <property type="project" value="InterPro"/>
</dbReference>
<feature type="transmembrane region" description="Helical" evidence="11">
    <location>
        <begin position="314"/>
        <end position="333"/>
    </location>
</feature>
<keyword evidence="11" id="KW-0472">Membrane</keyword>
<evidence type="ECO:0000256" key="10">
    <source>
        <dbReference type="SAM" id="MobiDB-lite"/>
    </source>
</evidence>
<evidence type="ECO:0000256" key="7">
    <source>
        <dbReference type="ARBA" id="ARBA00023012"/>
    </source>
</evidence>
<dbReference type="Proteomes" id="UP000274920">
    <property type="component" value="Unassembled WGS sequence"/>
</dbReference>
<dbReference type="Gene3D" id="3.30.450.20">
    <property type="entry name" value="PAS domain"/>
    <property type="match status" value="1"/>
</dbReference>
<evidence type="ECO:0000256" key="5">
    <source>
        <dbReference type="ARBA" id="ARBA00022679"/>
    </source>
</evidence>
<dbReference type="SUPFAM" id="SSF52172">
    <property type="entry name" value="CheY-like"/>
    <property type="match status" value="1"/>
</dbReference>
<dbReference type="RefSeq" id="WP_125129988.1">
    <property type="nucleotide sequence ID" value="NZ_RHJS01000002.1"/>
</dbReference>
<evidence type="ECO:0000256" key="1">
    <source>
        <dbReference type="ARBA" id="ARBA00000085"/>
    </source>
</evidence>
<evidence type="ECO:0000256" key="3">
    <source>
        <dbReference type="ARBA" id="ARBA00018672"/>
    </source>
</evidence>
<dbReference type="Pfam" id="PF02518">
    <property type="entry name" value="HATPase_c"/>
    <property type="match status" value="1"/>
</dbReference>
<dbReference type="InterPro" id="IPR011006">
    <property type="entry name" value="CheY-like_superfamily"/>
</dbReference>
<dbReference type="Gene3D" id="3.40.50.2300">
    <property type="match status" value="1"/>
</dbReference>
<dbReference type="InterPro" id="IPR001789">
    <property type="entry name" value="Sig_transdc_resp-reg_receiver"/>
</dbReference>
<dbReference type="SMART" id="SM00448">
    <property type="entry name" value="REC"/>
    <property type="match status" value="1"/>
</dbReference>
<feature type="domain" description="Histidine kinase" evidence="12">
    <location>
        <begin position="360"/>
        <end position="584"/>
    </location>
</feature>
<evidence type="ECO:0000256" key="2">
    <source>
        <dbReference type="ARBA" id="ARBA00012438"/>
    </source>
</evidence>
<dbReference type="SMART" id="SM00388">
    <property type="entry name" value="HisKA"/>
    <property type="match status" value="1"/>
</dbReference>
<evidence type="ECO:0000259" key="13">
    <source>
        <dbReference type="PROSITE" id="PS50110"/>
    </source>
</evidence>
<dbReference type="Pfam" id="PF00072">
    <property type="entry name" value="Response_reg"/>
    <property type="match status" value="1"/>
</dbReference>
<dbReference type="PRINTS" id="PR00344">
    <property type="entry name" value="BCTRLSENSOR"/>
</dbReference>
<dbReference type="PROSITE" id="PS50110">
    <property type="entry name" value="RESPONSE_REGULATORY"/>
    <property type="match status" value="1"/>
</dbReference>
<feature type="region of interest" description="Disordered" evidence="10">
    <location>
        <begin position="591"/>
        <end position="616"/>
    </location>
</feature>
<keyword evidence="11" id="KW-1133">Transmembrane helix</keyword>
<dbReference type="PROSITE" id="PS50109">
    <property type="entry name" value="HIS_KIN"/>
    <property type="match status" value="1"/>
</dbReference>
<dbReference type="CDD" id="cd00082">
    <property type="entry name" value="HisKA"/>
    <property type="match status" value="1"/>
</dbReference>
<dbReference type="InterPro" id="IPR003661">
    <property type="entry name" value="HisK_dim/P_dom"/>
</dbReference>
<proteinExistence type="predicted"/>
<dbReference type="PANTHER" id="PTHR43047">
    <property type="entry name" value="TWO-COMPONENT HISTIDINE PROTEIN KINASE"/>
    <property type="match status" value="1"/>
</dbReference>
<comment type="catalytic activity">
    <reaction evidence="1">
        <text>ATP + protein L-histidine = ADP + protein N-phospho-L-histidine.</text>
        <dbReference type="EC" id="2.7.13.3"/>
    </reaction>
</comment>
<dbReference type="SUPFAM" id="SSF47384">
    <property type="entry name" value="Homodimeric domain of signal transducing histidine kinase"/>
    <property type="match status" value="1"/>
</dbReference>
<dbReference type="AlphaFoldDB" id="A0A426DPQ6"/>
<dbReference type="InterPro" id="IPR004358">
    <property type="entry name" value="Sig_transdc_His_kin-like_C"/>
</dbReference>
<dbReference type="CDD" id="cd17546">
    <property type="entry name" value="REC_hyHK_CKI1_RcsC-like"/>
    <property type="match status" value="1"/>
</dbReference>
<dbReference type="Gene3D" id="1.10.287.130">
    <property type="match status" value="1"/>
</dbReference>
<sequence>MADINKKKETGQKENEEEQEKGRGVRFITALCILLVVVNFSTWWLLKSSQETTEDAVYGVSSLYLEELTMQKANQFTDTMKSEIRQLLVTIHALRESDLADQKSMQSFIGQMKNNNDFDFFALIDEHGTVYTENESFPGISKFQFPERDFTEPAVSFDQSIGNENLVLLTVPLEGRSLDGSGLIAASVGIDADTVSDRLALSQSDGRSFSNVVMADGSYVIRTYHMHMPENTNLFSLLERDAEFTNGTSAKGWKEDMKAGKPGMAVYELQDVLHYTYYMPIEGTDWFITTTLHYDLISRNVDVIRTTLTRNSTIQLILILFVLCALFAVYLSMQKRNQRLHFEKLQAEEGSKAKSAFLSNMSHDIRTPMNAIIGFTNLAVKHAEDAERTRNYLNKILASGNHLLALINDVLEMSRIESGKLHLEETECNLLEVLDGLNSMIFGQAQDKQLELAMDAVHLAHAEVYCDKLRLNQMLLNLLGNSIKFTPAGGKISVLVEETGGAPEGFGSYVIRVKDNGIGMSPEFAAKVFTPFEREKTSTVSGIQGTGLGMAITKNIVDRMNGTIEVVTAPGQGCEFVIRLRLRLREGAAQAAGAGGSEKQRGFGQQDTAEIPENKPEFSGRRILLAEDNDLNREIAAEILEEAGFEIEEAEDGGTALEKVRASEPGYYDLILMDIQMPVMDGYEASRAIRSLENRELAGIPIIAMTANAFEEDRKAALEAGMDGHLAKPLDLDMLFAVLEKMLR</sequence>
<dbReference type="EC" id="2.7.13.3" evidence="2"/>
<accession>A0A426DPQ6</accession>
<gene>
    <name evidence="14" type="ORF">EBB54_28365</name>
</gene>
<dbReference type="InterPro" id="IPR036097">
    <property type="entry name" value="HisK_dim/P_sf"/>
</dbReference>
<keyword evidence="4 9" id="KW-0597">Phosphoprotein</keyword>
<protein>
    <recommendedName>
        <fullName evidence="3">Stage 0 sporulation protein A homolog</fullName>
        <ecNumber evidence="2">2.7.13.3</ecNumber>
    </recommendedName>
</protein>
<dbReference type="SMART" id="SM00387">
    <property type="entry name" value="HATPase_c"/>
    <property type="match status" value="1"/>
</dbReference>
<dbReference type="SUPFAM" id="SSF55874">
    <property type="entry name" value="ATPase domain of HSP90 chaperone/DNA topoisomerase II/histidine kinase"/>
    <property type="match status" value="1"/>
</dbReference>
<organism evidence="14 15">
    <name type="scientific">Schaedlerella arabinosiphila</name>
    <dbReference type="NCBI Taxonomy" id="2044587"/>
    <lineage>
        <taxon>Bacteria</taxon>
        <taxon>Bacillati</taxon>
        <taxon>Bacillota</taxon>
        <taxon>Clostridia</taxon>
        <taxon>Lachnospirales</taxon>
        <taxon>Lachnospiraceae</taxon>
        <taxon>Schaedlerella</taxon>
    </lineage>
</organism>
<keyword evidence="11" id="KW-0812">Transmembrane</keyword>
<evidence type="ECO:0000256" key="4">
    <source>
        <dbReference type="ARBA" id="ARBA00022553"/>
    </source>
</evidence>